<feature type="compositionally biased region" description="Low complexity" evidence="3">
    <location>
        <begin position="458"/>
        <end position="468"/>
    </location>
</feature>
<dbReference type="GO" id="GO:0007034">
    <property type="term" value="P:vacuolar transport"/>
    <property type="evidence" value="ECO:0007669"/>
    <property type="project" value="TreeGrafter"/>
</dbReference>
<dbReference type="Proteomes" id="UP000241890">
    <property type="component" value="Unassembled WGS sequence"/>
</dbReference>
<feature type="compositionally biased region" description="Polar residues" evidence="3">
    <location>
        <begin position="437"/>
        <end position="453"/>
    </location>
</feature>
<dbReference type="InterPro" id="IPR039272">
    <property type="entry name" value="CLEC16A/TT9"/>
</dbReference>
<dbReference type="GO" id="GO:0016197">
    <property type="term" value="P:endosomal transport"/>
    <property type="evidence" value="ECO:0007669"/>
    <property type="project" value="TreeGrafter"/>
</dbReference>
<dbReference type="GO" id="GO:0005770">
    <property type="term" value="C:late endosome"/>
    <property type="evidence" value="ECO:0007669"/>
    <property type="project" value="TreeGrafter"/>
</dbReference>
<feature type="domain" description="FPL" evidence="4">
    <location>
        <begin position="65"/>
        <end position="213"/>
    </location>
</feature>
<evidence type="ECO:0000256" key="3">
    <source>
        <dbReference type="SAM" id="MobiDB-lite"/>
    </source>
</evidence>
<organism evidence="6 7">
    <name type="scientific">Hondaea fermentalgiana</name>
    <dbReference type="NCBI Taxonomy" id="2315210"/>
    <lineage>
        <taxon>Eukaryota</taxon>
        <taxon>Sar</taxon>
        <taxon>Stramenopiles</taxon>
        <taxon>Bigyra</taxon>
        <taxon>Labyrinthulomycetes</taxon>
        <taxon>Thraustochytrida</taxon>
        <taxon>Thraustochytriidae</taxon>
        <taxon>Hondaea</taxon>
    </lineage>
</organism>
<comment type="similarity">
    <text evidence="1">Belongs to the CLEC16A/gop-1 family.</text>
</comment>
<feature type="compositionally biased region" description="Low complexity" evidence="3">
    <location>
        <begin position="903"/>
        <end position="921"/>
    </location>
</feature>
<dbReference type="AlphaFoldDB" id="A0A2R5GU26"/>
<dbReference type="Pfam" id="PF09758">
    <property type="entry name" value="FPL"/>
    <property type="match status" value="1"/>
</dbReference>
<dbReference type="PANTHER" id="PTHR21481:SF0">
    <property type="entry name" value="PROTEIN CLEC16A"/>
    <property type="match status" value="1"/>
</dbReference>
<feature type="region of interest" description="Disordered" evidence="3">
    <location>
        <begin position="1"/>
        <end position="23"/>
    </location>
</feature>
<name>A0A2R5GU26_9STRA</name>
<dbReference type="InterPro" id="IPR019155">
    <property type="entry name" value="CLEC16A/TT9_N"/>
</dbReference>
<dbReference type="GO" id="GO:1901096">
    <property type="term" value="P:regulation of autophagosome maturation"/>
    <property type="evidence" value="ECO:0007669"/>
    <property type="project" value="TreeGrafter"/>
</dbReference>
<proteinExistence type="inferred from homology"/>
<sequence length="940" mass="103772">MWFTRSHGAQQQNDQQRQHHQNVAPHEQFTVQRLQDLYATLHKHQDLSSGNMATQSGQAVLIETIRAIAEVIVYGDQHTEQLFDYFCEKNMLPLFLGLLDQPNCSTTLKVQIIQSVSILVQNIRSEISLYYTLSNNHVNRLISHKFDFTNEEILGHYISFLKTLSLRLNKNTIQFFFNDRLHTFPLFEEATKFFDHPEGMVRTAVRTITLNVFRVDDPIMLRFLLEGPAVHYIEKVVRYIHQRCRRLHLLLVRAGLPEPDKRLPLKLEVALTEQQDHMLYLEDILSLNIDGMEDTVVNAAMAYLFLPLLMASLLPATFPFSELDDMDDADFKQAGLSKQDVNLGQGATGGSGSLLALFLLAHALFVFSNPKMVTRITEAMFIPAPLLLQDDDHEHEDEKSSRNERPKSDDDIDHDQGPNEEDEANLSDETDGAGSILGSSNPVTRSAGPQQNVADPCAGSSSTASASGPRSQDQGNPVGLALLRFLEHDNERHCLAAASILYALIHNPNLDPTVFAETGLAPQPDAPFPRPLVRTLLQVLVKDPPVSTLCQRVVAKLAIDLLYESKLDHARDLDFLNRAYMASLVRFRAQLQSFETHEAARFIGLFEREWNSLCQGPLKVESLMTRPETLLPSHPSMPLDARQPFSGLEVTQAAIRSFMILRLLWVTLHNKPNSLLALVGSSGTSTKEDAPIDLSKCDYIKASILNPKGALAALQPAFLVLAGGALVLAQPEKALEHHVAKGIVRTVAPLQHVRFAMAADDPLLMYLAVRSPTNQPIGWAHRQLAPLRAAHSPASAAVAAPLQQQSGHPASKSDQVSQEKDHQLAQAAELFPWVDETETGASNPAQAPNMFGAPKQSTGSTWFLALRFSDHATAFWAQEQLERATQVTIAAKIKRMHRLIAVDGSVSSGDGVSDASRTSSPNPSPSPSPSPSANVSTSSS</sequence>
<comment type="caution">
    <text evidence="6">The sequence shown here is derived from an EMBL/GenBank/DDBJ whole genome shotgun (WGS) entry which is preliminary data.</text>
</comment>
<evidence type="ECO:0000256" key="1">
    <source>
        <dbReference type="ARBA" id="ARBA00006441"/>
    </source>
</evidence>
<feature type="region of interest" description="Disordered" evidence="3">
    <location>
        <begin position="392"/>
        <end position="475"/>
    </location>
</feature>
<feature type="region of interest" description="Disordered" evidence="3">
    <location>
        <begin position="903"/>
        <end position="940"/>
    </location>
</feature>
<feature type="compositionally biased region" description="Basic and acidic residues" evidence="3">
    <location>
        <begin position="392"/>
        <end position="417"/>
    </location>
</feature>
<evidence type="ECO:0000313" key="6">
    <source>
        <dbReference type="EMBL" id="GBG33258.1"/>
    </source>
</evidence>
<dbReference type="InParanoid" id="A0A2R5GU26"/>
<feature type="region of interest" description="Disordered" evidence="3">
    <location>
        <begin position="795"/>
        <end position="822"/>
    </location>
</feature>
<dbReference type="Pfam" id="PF19439">
    <property type="entry name" value="CLEC16A_C"/>
    <property type="match status" value="1"/>
</dbReference>
<protein>
    <submittedName>
        <fullName evidence="6">Protein CLEC16A-like</fullName>
    </submittedName>
</protein>
<dbReference type="GO" id="GO:0006914">
    <property type="term" value="P:autophagy"/>
    <property type="evidence" value="ECO:0007669"/>
    <property type="project" value="UniProtKB-KW"/>
</dbReference>
<evidence type="ECO:0000313" key="7">
    <source>
        <dbReference type="Proteomes" id="UP000241890"/>
    </source>
</evidence>
<feature type="compositionally biased region" description="Low complexity" evidence="3">
    <location>
        <begin position="931"/>
        <end position="940"/>
    </location>
</feature>
<feature type="compositionally biased region" description="Low complexity" evidence="3">
    <location>
        <begin position="795"/>
        <end position="806"/>
    </location>
</feature>
<dbReference type="PANTHER" id="PTHR21481">
    <property type="entry name" value="PROTEIN CLEC16A"/>
    <property type="match status" value="1"/>
</dbReference>
<dbReference type="InterPro" id="IPR045820">
    <property type="entry name" value="CLEC16A/TT9_C"/>
</dbReference>
<accession>A0A2R5GU26</accession>
<dbReference type="GO" id="GO:0005794">
    <property type="term" value="C:Golgi apparatus"/>
    <property type="evidence" value="ECO:0007669"/>
    <property type="project" value="TreeGrafter"/>
</dbReference>
<gene>
    <name evidence="6" type="ORF">FCC1311_094822</name>
</gene>
<feature type="domain" description="CLEC16A/TT9 C-terminal" evidence="5">
    <location>
        <begin position="408"/>
        <end position="776"/>
    </location>
</feature>
<dbReference type="OrthoDB" id="197594at2759"/>
<feature type="compositionally biased region" description="Acidic residues" evidence="3">
    <location>
        <begin position="418"/>
        <end position="431"/>
    </location>
</feature>
<keyword evidence="7" id="KW-1185">Reference proteome</keyword>
<evidence type="ECO:0000259" key="4">
    <source>
        <dbReference type="Pfam" id="PF09758"/>
    </source>
</evidence>
<reference evidence="6 7" key="1">
    <citation type="submission" date="2017-12" db="EMBL/GenBank/DDBJ databases">
        <title>Sequencing, de novo assembly and annotation of complete genome of a new Thraustochytrid species, strain FCC1311.</title>
        <authorList>
            <person name="Sedici K."/>
            <person name="Godart F."/>
            <person name="Aiese Cigliano R."/>
            <person name="Sanseverino W."/>
            <person name="Barakat M."/>
            <person name="Ortet P."/>
            <person name="Marechal E."/>
            <person name="Cagnac O."/>
            <person name="Amato A."/>
        </authorList>
    </citation>
    <scope>NUCLEOTIDE SEQUENCE [LARGE SCALE GENOMIC DNA]</scope>
</reference>
<evidence type="ECO:0000256" key="2">
    <source>
        <dbReference type="ARBA" id="ARBA00023006"/>
    </source>
</evidence>
<dbReference type="EMBL" id="BEYU01000149">
    <property type="protein sequence ID" value="GBG33258.1"/>
    <property type="molecule type" value="Genomic_DNA"/>
</dbReference>
<evidence type="ECO:0000259" key="5">
    <source>
        <dbReference type="Pfam" id="PF19439"/>
    </source>
</evidence>
<keyword evidence="2" id="KW-0072">Autophagy</keyword>